<dbReference type="InterPro" id="IPR052399">
    <property type="entry name" value="Phage_Baseplate_Assmbl_Protein"/>
</dbReference>
<dbReference type="Pfam" id="PF04865">
    <property type="entry name" value="Baseplate_J"/>
    <property type="match status" value="1"/>
</dbReference>
<protein>
    <recommendedName>
        <fullName evidence="1">Baseplate protein J-like barrel domain-containing protein</fullName>
    </recommendedName>
</protein>
<evidence type="ECO:0000313" key="2">
    <source>
        <dbReference type="EMBL" id="RRN04757.1"/>
    </source>
</evidence>
<sequence>MTENFKQILADTGLPVEEEQIRQEFNALVEEENLVTNTSRMSPFWRLITAIAVKPVKWLTDYLINGVLPNLFVKTAEGRWLDIQVWSVGIRRKTATKAQGVVTFIKKDIGMNTTIPKGTVIQTERINEVIYKVIVNEDTLIPNGAISAEVAVTAEETGSAFNLSGGYYSILPSSVPGIEKAVNKDDWLTTIGADEEGDDELRERYKVKFSSVGKHHIDSVYKSAVSEVAGLSVDRIYFLHDAPRGPGTANIYLLLDTGVTSNAIIEKINHYLMVDGHHGHGDDIQAFALPDSYHDISCTLYFSSNNILTEDNKVKIQSNVENMIRCAFRENSDFNVTRTYPYTRFSWSKLGEEIHEKYPEIHSIEWGQRDIESDLSIPRIRNLSMDIQGA</sequence>
<gene>
    <name evidence="2" type="ORF">EIM44_04785</name>
</gene>
<dbReference type="EMBL" id="RRUC01000015">
    <property type="protein sequence ID" value="RRN04757.1"/>
    <property type="molecule type" value="Genomic_DNA"/>
</dbReference>
<dbReference type="PANTHER" id="PTHR37829">
    <property type="entry name" value="PHAGE-LIKE ELEMENT PBSX PROTEIN XKDT"/>
    <property type="match status" value="1"/>
</dbReference>
<dbReference type="RefSeq" id="WP_125134737.1">
    <property type="nucleotide sequence ID" value="NZ_RRUC01000015.1"/>
</dbReference>
<accession>A0A3R8N151</accession>
<reference evidence="2 3" key="1">
    <citation type="submission" date="2018-11" db="EMBL/GenBank/DDBJ databases">
        <title>Whole genome sequence of Bibersteinia trehalosi strain OADDL-BT1 an multidrug resistant pathogen isolate.</title>
        <authorList>
            <person name="Couger M."/>
            <person name="Ramachandran A."/>
        </authorList>
    </citation>
    <scope>NUCLEOTIDE SEQUENCE [LARGE SCALE GENOMIC DNA]</scope>
    <source>
        <strain evidence="2 3">OADDL-BT1</strain>
    </source>
</reference>
<feature type="domain" description="Baseplate protein J-like barrel" evidence="1">
    <location>
        <begin position="112"/>
        <end position="188"/>
    </location>
</feature>
<name>A0A3R8N151_BIBTR</name>
<dbReference type="AlphaFoldDB" id="A0A3R8N151"/>
<dbReference type="Proteomes" id="UP000276010">
    <property type="component" value="Unassembled WGS sequence"/>
</dbReference>
<dbReference type="PANTHER" id="PTHR37829:SF3">
    <property type="entry name" value="PROTEIN JAYE-RELATED"/>
    <property type="match status" value="1"/>
</dbReference>
<comment type="caution">
    <text evidence="2">The sequence shown here is derived from an EMBL/GenBank/DDBJ whole genome shotgun (WGS) entry which is preliminary data.</text>
</comment>
<evidence type="ECO:0000259" key="1">
    <source>
        <dbReference type="Pfam" id="PF04865"/>
    </source>
</evidence>
<proteinExistence type="predicted"/>
<organism evidence="2 3">
    <name type="scientific">Bibersteinia trehalosi</name>
    <name type="common">Pasteurella trehalosi</name>
    <dbReference type="NCBI Taxonomy" id="47735"/>
    <lineage>
        <taxon>Bacteria</taxon>
        <taxon>Pseudomonadati</taxon>
        <taxon>Pseudomonadota</taxon>
        <taxon>Gammaproteobacteria</taxon>
        <taxon>Pasteurellales</taxon>
        <taxon>Pasteurellaceae</taxon>
        <taxon>Bibersteinia</taxon>
    </lineage>
</organism>
<dbReference type="InterPro" id="IPR006949">
    <property type="entry name" value="Barrel_Baseplate_J-like"/>
</dbReference>
<evidence type="ECO:0000313" key="3">
    <source>
        <dbReference type="Proteomes" id="UP000276010"/>
    </source>
</evidence>